<sequence>MRLLRAVCCAALFLAAIAGSAVSQDVTLTSRDGLVAVGGNLLGYDGEFYRVDTEYGVLTLDGSGVLCDGPGCPNLDDYVAELTISGAATIGNVLMPALVEGFGLRYGYSLRREEVAPNSILYTLTEATQNRVAGKFTITSSNTDAGFDDLLNEGTDLVMALREIRKPEIRAAIAGGLGDLRQKGRFRVLALDALVPIVAPGNSVHTISMPDLARVLSGEFDNWSQLGGPDAPISVHLRATTSGLGQAVEDTLLTPVGAVLSDQAVQHDSDAGLREAVLADPFAIGISSASETGTAMRLAVGGACGATLTATPRNAKTEDYPMTAPVFLYQPAIRLPKLAREFLGYTGSAHAQYVIRRAGFVDQLPEEVPIDAQGDRLANAIRQAGQEVPLEELQRMMTTLAGMTRLTTSFRFQAGSAQLDAQSRSNVALMARALESGQYDGRQVLFAGFSDSDGPAEANRVIAAQRAEAVLRAVLAAGQTIDTARINLTADAFGEAMPMACDDSAWGRKINRRVEVWIR</sequence>
<evidence type="ECO:0000256" key="1">
    <source>
        <dbReference type="ARBA" id="ARBA00022729"/>
    </source>
</evidence>
<dbReference type="InterPro" id="IPR036737">
    <property type="entry name" value="OmpA-like_sf"/>
</dbReference>
<dbReference type="Pfam" id="PF12849">
    <property type="entry name" value="PBP_like_2"/>
    <property type="match status" value="1"/>
</dbReference>
<dbReference type="Proteomes" id="UP000265848">
    <property type="component" value="Unassembled WGS sequence"/>
</dbReference>
<name>A0A399J879_9RHOB</name>
<dbReference type="SUPFAM" id="SSF53850">
    <property type="entry name" value="Periplasmic binding protein-like II"/>
    <property type="match status" value="1"/>
</dbReference>
<dbReference type="InterPro" id="IPR050811">
    <property type="entry name" value="Phosphate_ABC_transporter"/>
</dbReference>
<feature type="signal peptide" evidence="3">
    <location>
        <begin position="1"/>
        <end position="23"/>
    </location>
</feature>
<dbReference type="SUPFAM" id="SSF103088">
    <property type="entry name" value="OmpA-like"/>
    <property type="match status" value="1"/>
</dbReference>
<keyword evidence="6" id="KW-1185">Reference proteome</keyword>
<dbReference type="InterPro" id="IPR024370">
    <property type="entry name" value="PBP_domain"/>
</dbReference>
<dbReference type="RefSeq" id="WP_119397629.1">
    <property type="nucleotide sequence ID" value="NZ_QWJJ01000002.1"/>
</dbReference>
<dbReference type="CDD" id="cd07185">
    <property type="entry name" value="OmpA_C-like"/>
    <property type="match status" value="1"/>
</dbReference>
<dbReference type="PANTHER" id="PTHR30570:SF1">
    <property type="entry name" value="PHOSPHATE-BINDING PROTEIN PSTS"/>
    <property type="match status" value="1"/>
</dbReference>
<feature type="chain" id="PRO_5017463518" evidence="3">
    <location>
        <begin position="24"/>
        <end position="519"/>
    </location>
</feature>
<proteinExistence type="predicted"/>
<evidence type="ECO:0000259" key="4">
    <source>
        <dbReference type="PROSITE" id="PS51123"/>
    </source>
</evidence>
<feature type="domain" description="OmpA-like" evidence="4">
    <location>
        <begin position="399"/>
        <end position="519"/>
    </location>
</feature>
<accession>A0A399J879</accession>
<dbReference type="AlphaFoldDB" id="A0A399J879"/>
<dbReference type="PANTHER" id="PTHR30570">
    <property type="entry name" value="PERIPLASMIC PHOSPHATE BINDING COMPONENT OF PHOSPHATE ABC TRANSPORTER"/>
    <property type="match status" value="1"/>
</dbReference>
<gene>
    <name evidence="5" type="ORF">DL237_03495</name>
</gene>
<keyword evidence="1 3" id="KW-0732">Signal</keyword>
<protein>
    <submittedName>
        <fullName evidence="5">Cell envelope biogenesis protein OmpA</fullName>
    </submittedName>
</protein>
<dbReference type="Pfam" id="PF00691">
    <property type="entry name" value="OmpA"/>
    <property type="match status" value="1"/>
</dbReference>
<dbReference type="Gene3D" id="3.40.190.10">
    <property type="entry name" value="Periplasmic binding protein-like II"/>
    <property type="match status" value="2"/>
</dbReference>
<evidence type="ECO:0000256" key="3">
    <source>
        <dbReference type="SAM" id="SignalP"/>
    </source>
</evidence>
<dbReference type="EMBL" id="QWJJ01000002">
    <property type="protein sequence ID" value="RII40389.1"/>
    <property type="molecule type" value="Genomic_DNA"/>
</dbReference>
<evidence type="ECO:0000313" key="6">
    <source>
        <dbReference type="Proteomes" id="UP000265848"/>
    </source>
</evidence>
<dbReference type="OrthoDB" id="9790048at2"/>
<dbReference type="PROSITE" id="PS51123">
    <property type="entry name" value="OMPA_2"/>
    <property type="match status" value="1"/>
</dbReference>
<reference evidence="5 6" key="1">
    <citation type="submission" date="2018-08" db="EMBL/GenBank/DDBJ databases">
        <title>Pseudooceanicola sediminis CY03 in the family Rhodobacteracea.</title>
        <authorList>
            <person name="Zhang Y.-J."/>
        </authorList>
    </citation>
    <scope>NUCLEOTIDE SEQUENCE [LARGE SCALE GENOMIC DNA]</scope>
    <source>
        <strain evidence="5 6">CY03</strain>
    </source>
</reference>
<keyword evidence="2" id="KW-0472">Membrane</keyword>
<organism evidence="5 6">
    <name type="scientific">Pseudooceanicola sediminis</name>
    <dbReference type="NCBI Taxonomy" id="2211117"/>
    <lineage>
        <taxon>Bacteria</taxon>
        <taxon>Pseudomonadati</taxon>
        <taxon>Pseudomonadota</taxon>
        <taxon>Alphaproteobacteria</taxon>
        <taxon>Rhodobacterales</taxon>
        <taxon>Paracoccaceae</taxon>
        <taxon>Pseudooceanicola</taxon>
    </lineage>
</organism>
<evidence type="ECO:0000256" key="2">
    <source>
        <dbReference type="PROSITE-ProRule" id="PRU00473"/>
    </source>
</evidence>
<dbReference type="GO" id="GO:0016020">
    <property type="term" value="C:membrane"/>
    <property type="evidence" value="ECO:0007669"/>
    <property type="project" value="UniProtKB-UniRule"/>
</dbReference>
<evidence type="ECO:0000313" key="5">
    <source>
        <dbReference type="EMBL" id="RII40389.1"/>
    </source>
</evidence>
<dbReference type="InterPro" id="IPR006665">
    <property type="entry name" value="OmpA-like"/>
</dbReference>
<comment type="caution">
    <text evidence="5">The sequence shown here is derived from an EMBL/GenBank/DDBJ whole genome shotgun (WGS) entry which is preliminary data.</text>
</comment>
<dbReference type="Gene3D" id="3.30.1330.60">
    <property type="entry name" value="OmpA-like domain"/>
    <property type="match status" value="1"/>
</dbReference>